<protein>
    <submittedName>
        <fullName evidence="2">Uncharacterized protein</fullName>
    </submittedName>
</protein>
<proteinExistence type="predicted"/>
<name>X7ZWR8_MYCXE</name>
<gene>
    <name evidence="2" type="ORF">I553_5025</name>
</gene>
<reference evidence="2" key="1">
    <citation type="submission" date="2014-01" db="EMBL/GenBank/DDBJ databases">
        <authorList>
            <person name="Brown-Elliot B."/>
            <person name="Wallace R."/>
            <person name="Lenaerts A."/>
            <person name="Ordway D."/>
            <person name="DeGroote M.A."/>
            <person name="Parker T."/>
            <person name="Sizemore C."/>
            <person name="Tallon L.J."/>
            <person name="Sadzewicz L.K."/>
            <person name="Sengamalay N."/>
            <person name="Fraser C.M."/>
            <person name="Hine E."/>
            <person name="Shefchek K.A."/>
            <person name="Das S.P."/>
            <person name="Tettelin H."/>
        </authorList>
    </citation>
    <scope>NUCLEOTIDE SEQUENCE [LARGE SCALE GENOMIC DNA]</scope>
    <source>
        <strain evidence="2">4042</strain>
    </source>
</reference>
<evidence type="ECO:0000256" key="1">
    <source>
        <dbReference type="SAM" id="MobiDB-lite"/>
    </source>
</evidence>
<feature type="region of interest" description="Disordered" evidence="1">
    <location>
        <begin position="1"/>
        <end position="27"/>
    </location>
</feature>
<accession>X7ZWR8</accession>
<evidence type="ECO:0000313" key="2">
    <source>
        <dbReference type="EMBL" id="EUA23476.1"/>
    </source>
</evidence>
<sequence length="49" mass="5362">MLDLDDVRAPVGQYGAGRGTKDQEASSITRIPLRMSFMVPSLVRPADSR</sequence>
<comment type="caution">
    <text evidence="2">The sequence shown here is derived from an EMBL/GenBank/DDBJ whole genome shotgun (WGS) entry which is preliminary data.</text>
</comment>
<organism evidence="2">
    <name type="scientific">Mycobacterium xenopi 4042</name>
    <dbReference type="NCBI Taxonomy" id="1299334"/>
    <lineage>
        <taxon>Bacteria</taxon>
        <taxon>Bacillati</taxon>
        <taxon>Actinomycetota</taxon>
        <taxon>Actinomycetes</taxon>
        <taxon>Mycobacteriales</taxon>
        <taxon>Mycobacteriaceae</taxon>
        <taxon>Mycobacterium</taxon>
    </lineage>
</organism>
<dbReference type="EMBL" id="JAOB01000069">
    <property type="protein sequence ID" value="EUA23476.1"/>
    <property type="molecule type" value="Genomic_DNA"/>
</dbReference>
<dbReference type="AlphaFoldDB" id="X7ZWR8"/>